<proteinExistence type="predicted"/>
<name>A0ABQ8NQF0_PYRGI</name>
<keyword evidence="2" id="KW-1185">Reference proteome</keyword>
<reference evidence="1" key="1">
    <citation type="submission" date="2021-01" db="EMBL/GenBank/DDBJ databases">
        <title>Deciphering the adaptive evolutionary patterns associated with biogeogrpahic diversity in the finger millet blast pathogen Magnaporthe oryzae in Eastern Africa.</title>
        <authorList>
            <person name="Onyema G."/>
            <person name="Shittu T.A."/>
            <person name="Dodsworth S."/>
            <person name="Devilliers S."/>
            <person name="Muthumeenakshi S."/>
            <person name="Sreenivasaprasad S."/>
        </authorList>
    </citation>
    <scope>NUCLEOTIDE SEQUENCE</scope>
    <source>
        <strain evidence="1">D15/s37</strain>
    </source>
</reference>
<dbReference type="EMBL" id="JABSND010000052">
    <property type="protein sequence ID" value="KAI6300467.1"/>
    <property type="molecule type" value="Genomic_DNA"/>
</dbReference>
<evidence type="ECO:0000313" key="2">
    <source>
        <dbReference type="Proteomes" id="UP001059893"/>
    </source>
</evidence>
<protein>
    <submittedName>
        <fullName evidence="1">Uncharacterized protein</fullName>
    </submittedName>
</protein>
<gene>
    <name evidence="1" type="ORF">MCOR33_003872</name>
</gene>
<organism evidence="1 2">
    <name type="scientific">Pyricularia grisea</name>
    <name type="common">Crabgrass-specific blast fungus</name>
    <name type="synonym">Magnaporthe grisea</name>
    <dbReference type="NCBI Taxonomy" id="148305"/>
    <lineage>
        <taxon>Eukaryota</taxon>
        <taxon>Fungi</taxon>
        <taxon>Dikarya</taxon>
        <taxon>Ascomycota</taxon>
        <taxon>Pezizomycotina</taxon>
        <taxon>Sordariomycetes</taxon>
        <taxon>Sordariomycetidae</taxon>
        <taxon>Magnaporthales</taxon>
        <taxon>Pyriculariaceae</taxon>
        <taxon>Pyricularia</taxon>
    </lineage>
</organism>
<accession>A0ABQ8NQF0</accession>
<sequence length="57" mass="6185">MNHAPHVTLCHDLKASSPIAARGAGTPGPELLDLDLRIAVQPQPHRPDPTTWEARDL</sequence>
<comment type="caution">
    <text evidence="1">The sequence shown here is derived from an EMBL/GenBank/DDBJ whole genome shotgun (WGS) entry which is preliminary data.</text>
</comment>
<dbReference type="Proteomes" id="UP001059893">
    <property type="component" value="Unassembled WGS sequence"/>
</dbReference>
<evidence type="ECO:0000313" key="1">
    <source>
        <dbReference type="EMBL" id="KAI6300467.1"/>
    </source>
</evidence>